<dbReference type="PANTHER" id="PTHR44591">
    <property type="entry name" value="STRESS RESPONSE REGULATOR PROTEIN 1"/>
    <property type="match status" value="1"/>
</dbReference>
<dbReference type="GO" id="GO:0000160">
    <property type="term" value="P:phosphorelay signal transduction system"/>
    <property type="evidence" value="ECO:0007669"/>
    <property type="project" value="InterPro"/>
</dbReference>
<dbReference type="Proteomes" id="UP000002033">
    <property type="component" value="Chromosome"/>
</dbReference>
<dbReference type="InterPro" id="IPR011006">
    <property type="entry name" value="CheY-like_superfamily"/>
</dbReference>
<dbReference type="Pfam" id="PF00072">
    <property type="entry name" value="Response_reg"/>
    <property type="match status" value="1"/>
</dbReference>
<dbReference type="Gene3D" id="3.40.50.2300">
    <property type="match status" value="1"/>
</dbReference>
<dbReference type="eggNOG" id="COG0784">
    <property type="taxonomic scope" value="Bacteria"/>
</dbReference>
<dbReference type="SMART" id="SM00448">
    <property type="entry name" value="REC"/>
    <property type="match status" value="1"/>
</dbReference>
<dbReference type="AlphaFoldDB" id="D8JR84"/>
<keyword evidence="3" id="KW-0804">Transcription</keyword>
<dbReference type="InterPro" id="IPR050595">
    <property type="entry name" value="Bact_response_regulator"/>
</dbReference>
<dbReference type="RefSeq" id="WP_013216228.1">
    <property type="nucleotide sequence ID" value="NC_014313.1"/>
</dbReference>
<dbReference type="PROSITE" id="PS50110">
    <property type="entry name" value="RESPONSE_REGULATORY"/>
    <property type="match status" value="1"/>
</dbReference>
<evidence type="ECO:0000256" key="3">
    <source>
        <dbReference type="ARBA" id="ARBA00023163"/>
    </source>
</evidence>
<keyword evidence="1 4" id="KW-0597">Phosphoprotein</keyword>
<proteinExistence type="predicted"/>
<name>D8JR84_HYPDA</name>
<dbReference type="SUPFAM" id="SSF52172">
    <property type="entry name" value="CheY-like"/>
    <property type="match status" value="1"/>
</dbReference>
<dbReference type="InterPro" id="IPR001789">
    <property type="entry name" value="Sig_transdc_resp-reg_receiver"/>
</dbReference>
<gene>
    <name evidence="6" type="ordered locus">Hden_2271</name>
</gene>
<evidence type="ECO:0000259" key="5">
    <source>
        <dbReference type="PROSITE" id="PS50110"/>
    </source>
</evidence>
<keyword evidence="7" id="KW-1185">Reference proteome</keyword>
<dbReference type="STRING" id="582899.Hden_2271"/>
<dbReference type="KEGG" id="hdn:Hden_2271"/>
<dbReference type="OrthoDB" id="9784719at2"/>
<evidence type="ECO:0000256" key="1">
    <source>
        <dbReference type="ARBA" id="ARBA00022553"/>
    </source>
</evidence>
<reference evidence="7" key="1">
    <citation type="journal article" date="2011" name="J. Bacteriol.">
        <title>Genome sequences of eight morphologically diverse alphaproteobacteria.</title>
        <authorList>
            <consortium name="US DOE Joint Genome Institute"/>
            <person name="Brown P.J."/>
            <person name="Kysela D.T."/>
            <person name="Buechlein A."/>
            <person name="Hemmerich C."/>
            <person name="Brun Y.V."/>
        </authorList>
    </citation>
    <scope>NUCLEOTIDE SEQUENCE [LARGE SCALE GENOMIC DNA]</scope>
    <source>
        <strain evidence="7">ATCC 51888 / DSM 1869 / NCIB 11706 / TK 0415</strain>
    </source>
</reference>
<dbReference type="HOGENOM" id="CLU_000445_69_8_5"/>
<dbReference type="EMBL" id="CP002083">
    <property type="protein sequence ID" value="ADJ24069.1"/>
    <property type="molecule type" value="Genomic_DNA"/>
</dbReference>
<protein>
    <submittedName>
        <fullName evidence="6">Response regulator receiver protein</fullName>
    </submittedName>
</protein>
<evidence type="ECO:0000313" key="6">
    <source>
        <dbReference type="EMBL" id="ADJ24069.1"/>
    </source>
</evidence>
<evidence type="ECO:0000256" key="4">
    <source>
        <dbReference type="PROSITE-ProRule" id="PRU00169"/>
    </source>
</evidence>
<evidence type="ECO:0000313" key="7">
    <source>
        <dbReference type="Proteomes" id="UP000002033"/>
    </source>
</evidence>
<organism evidence="6 7">
    <name type="scientific">Hyphomicrobium denitrificans (strain ATCC 51888 / DSM 1869 / NCIMB 11706 / TK 0415)</name>
    <dbReference type="NCBI Taxonomy" id="582899"/>
    <lineage>
        <taxon>Bacteria</taxon>
        <taxon>Pseudomonadati</taxon>
        <taxon>Pseudomonadota</taxon>
        <taxon>Alphaproteobacteria</taxon>
        <taxon>Hyphomicrobiales</taxon>
        <taxon>Hyphomicrobiaceae</taxon>
        <taxon>Hyphomicrobium</taxon>
    </lineage>
</organism>
<keyword evidence="2" id="KW-0805">Transcription regulation</keyword>
<feature type="domain" description="Response regulatory" evidence="5">
    <location>
        <begin position="17"/>
        <end position="128"/>
    </location>
</feature>
<evidence type="ECO:0000256" key="2">
    <source>
        <dbReference type="ARBA" id="ARBA00023015"/>
    </source>
</evidence>
<sequence length="139" mass="15040">MADAALAEMRGASPNFRILLVEDEILIRLAMADDLRLAGFTVVEASNADEALNVLNTMPDIALIVTDIRMPGRMDGVGLANWVRSNAPLVKIAIASASIETGMDRAFDAVLSKPIMPSHLIASVRKLLPRAEQTDEETR</sequence>
<feature type="modified residue" description="4-aspartylphosphate" evidence="4">
    <location>
        <position position="67"/>
    </location>
</feature>
<accession>D8JR84</accession>
<dbReference type="PANTHER" id="PTHR44591:SF3">
    <property type="entry name" value="RESPONSE REGULATORY DOMAIN-CONTAINING PROTEIN"/>
    <property type="match status" value="1"/>
</dbReference>